<comment type="caution">
    <text evidence="1">The sequence shown here is derived from an EMBL/GenBank/DDBJ whole genome shotgun (WGS) entry which is preliminary data.</text>
</comment>
<proteinExistence type="predicted"/>
<keyword evidence="2" id="KW-1185">Reference proteome</keyword>
<protein>
    <submittedName>
        <fullName evidence="1">Uncharacterized protein</fullName>
    </submittedName>
</protein>
<organism evidence="1 2">
    <name type="scientific">Zophobas morio</name>
    <dbReference type="NCBI Taxonomy" id="2755281"/>
    <lineage>
        <taxon>Eukaryota</taxon>
        <taxon>Metazoa</taxon>
        <taxon>Ecdysozoa</taxon>
        <taxon>Arthropoda</taxon>
        <taxon>Hexapoda</taxon>
        <taxon>Insecta</taxon>
        <taxon>Pterygota</taxon>
        <taxon>Neoptera</taxon>
        <taxon>Endopterygota</taxon>
        <taxon>Coleoptera</taxon>
        <taxon>Polyphaga</taxon>
        <taxon>Cucujiformia</taxon>
        <taxon>Tenebrionidae</taxon>
        <taxon>Zophobas</taxon>
    </lineage>
</organism>
<accession>A0AA38I0W9</accession>
<name>A0AA38I0W9_9CUCU</name>
<dbReference type="AlphaFoldDB" id="A0AA38I0W9"/>
<evidence type="ECO:0000313" key="2">
    <source>
        <dbReference type="Proteomes" id="UP001168821"/>
    </source>
</evidence>
<evidence type="ECO:0000313" key="1">
    <source>
        <dbReference type="EMBL" id="KAJ3647010.1"/>
    </source>
</evidence>
<dbReference type="Proteomes" id="UP001168821">
    <property type="component" value="Unassembled WGS sequence"/>
</dbReference>
<sequence length="93" mass="10837">MEKSPKVEDIILEEIVEGLKTMKNGKATRHDRVTPKMIKLMSELRQTLTRRGIPKYILEAVKNLYKITRNYVKTNNMGSEEFGTKKGLRQRQS</sequence>
<gene>
    <name evidence="1" type="ORF">Zmor_024561</name>
</gene>
<reference evidence="1" key="1">
    <citation type="journal article" date="2023" name="G3 (Bethesda)">
        <title>Whole genome assemblies of Zophobas morio and Tenebrio molitor.</title>
        <authorList>
            <person name="Kaur S."/>
            <person name="Stinson S.A."/>
            <person name="diCenzo G.C."/>
        </authorList>
    </citation>
    <scope>NUCLEOTIDE SEQUENCE</scope>
    <source>
        <strain evidence="1">QUZm001</strain>
    </source>
</reference>
<dbReference type="EMBL" id="JALNTZ010000007">
    <property type="protein sequence ID" value="KAJ3647010.1"/>
    <property type="molecule type" value="Genomic_DNA"/>
</dbReference>